<gene>
    <name evidence="1" type="ORF">ACFOYY_13380</name>
</gene>
<accession>A0ABV8EXL0</accession>
<evidence type="ECO:0000313" key="2">
    <source>
        <dbReference type="Proteomes" id="UP001595698"/>
    </source>
</evidence>
<reference evidence="2" key="1">
    <citation type="journal article" date="2019" name="Int. J. Syst. Evol. Microbiol.">
        <title>The Global Catalogue of Microorganisms (GCM) 10K type strain sequencing project: providing services to taxonomists for standard genome sequencing and annotation.</title>
        <authorList>
            <consortium name="The Broad Institute Genomics Platform"/>
            <consortium name="The Broad Institute Genome Sequencing Center for Infectious Disease"/>
            <person name="Wu L."/>
            <person name="Ma J."/>
        </authorList>
    </citation>
    <scope>NUCLEOTIDE SEQUENCE [LARGE SCALE GENOMIC DNA]</scope>
    <source>
        <strain evidence="2">TBRC 7912</strain>
    </source>
</reference>
<sequence>MRKWIIAVAVVALAAAGTAVFLWSRAGTDTQRPATFRAERTTAHYDPIATRAADPDPLTVAEVFPTGSVSAGGVTLTRQGTEQLTDCASAVWGGAREAVAGCTQVLRARYATRDGRVLGQFVVFNLADSAAADRLVGVLGRDGFVRPVPGAPEGFQGAAGWAQARALGHYVTVSWVAPAGNTGQGAGKADLTYPQVAVDSPSLLLQHRLVR</sequence>
<dbReference type="RefSeq" id="WP_386189947.1">
    <property type="nucleotide sequence ID" value="NZ_JBHSBC010000012.1"/>
</dbReference>
<evidence type="ECO:0000313" key="1">
    <source>
        <dbReference type="EMBL" id="MFC3981122.1"/>
    </source>
</evidence>
<dbReference type="EMBL" id="JBHSBC010000012">
    <property type="protein sequence ID" value="MFC3981122.1"/>
    <property type="molecule type" value="Genomic_DNA"/>
</dbReference>
<comment type="caution">
    <text evidence="1">The sequence shown here is derived from an EMBL/GenBank/DDBJ whole genome shotgun (WGS) entry which is preliminary data.</text>
</comment>
<dbReference type="Proteomes" id="UP001595698">
    <property type="component" value="Unassembled WGS sequence"/>
</dbReference>
<organism evidence="1 2">
    <name type="scientific">Streptosporangium jomthongense</name>
    <dbReference type="NCBI Taxonomy" id="1193683"/>
    <lineage>
        <taxon>Bacteria</taxon>
        <taxon>Bacillati</taxon>
        <taxon>Actinomycetota</taxon>
        <taxon>Actinomycetes</taxon>
        <taxon>Streptosporangiales</taxon>
        <taxon>Streptosporangiaceae</taxon>
        <taxon>Streptosporangium</taxon>
    </lineage>
</organism>
<name>A0ABV8EXL0_9ACTN</name>
<proteinExistence type="predicted"/>
<protein>
    <submittedName>
        <fullName evidence="1">Uncharacterized protein</fullName>
    </submittedName>
</protein>
<keyword evidence="2" id="KW-1185">Reference proteome</keyword>